<dbReference type="EMBL" id="CAOQHR010000003">
    <property type="protein sequence ID" value="CAI6331788.1"/>
    <property type="molecule type" value="Genomic_DNA"/>
</dbReference>
<comment type="caution">
    <text evidence="1">The sequence shown here is derived from an EMBL/GenBank/DDBJ whole genome shotgun (WGS) entry which is preliminary data.</text>
</comment>
<proteinExistence type="predicted"/>
<gene>
    <name evidence="1" type="ORF">PDIGIT_LOCUS4817</name>
</gene>
<organism evidence="1 2">
    <name type="scientific">Periconia digitata</name>
    <dbReference type="NCBI Taxonomy" id="1303443"/>
    <lineage>
        <taxon>Eukaryota</taxon>
        <taxon>Fungi</taxon>
        <taxon>Dikarya</taxon>
        <taxon>Ascomycota</taxon>
        <taxon>Pezizomycotina</taxon>
        <taxon>Dothideomycetes</taxon>
        <taxon>Pleosporomycetidae</taxon>
        <taxon>Pleosporales</taxon>
        <taxon>Massarineae</taxon>
        <taxon>Periconiaceae</taxon>
        <taxon>Periconia</taxon>
    </lineage>
</organism>
<dbReference type="AlphaFoldDB" id="A0A9W4UAG4"/>
<evidence type="ECO:0000313" key="2">
    <source>
        <dbReference type="Proteomes" id="UP001152607"/>
    </source>
</evidence>
<name>A0A9W4UAG4_9PLEO</name>
<sequence length="64" mass="7040">MAVTFLLGILHNIEYVGPSSTCPLSHDSFIHVLFVYKSNVTFCTSQSADLHDHSQSKNGSCQLI</sequence>
<keyword evidence="2" id="KW-1185">Reference proteome</keyword>
<protein>
    <submittedName>
        <fullName evidence="1">Uncharacterized protein</fullName>
    </submittedName>
</protein>
<reference evidence="1" key="1">
    <citation type="submission" date="2023-01" db="EMBL/GenBank/DDBJ databases">
        <authorList>
            <person name="Van Ghelder C."/>
            <person name="Rancurel C."/>
        </authorList>
    </citation>
    <scope>NUCLEOTIDE SEQUENCE</scope>
    <source>
        <strain evidence="1">CNCM I-4278</strain>
    </source>
</reference>
<dbReference type="Proteomes" id="UP001152607">
    <property type="component" value="Unassembled WGS sequence"/>
</dbReference>
<accession>A0A9W4UAG4</accession>
<evidence type="ECO:0000313" key="1">
    <source>
        <dbReference type="EMBL" id="CAI6331788.1"/>
    </source>
</evidence>